<dbReference type="Proteomes" id="UP000095059">
    <property type="component" value="Unassembled WGS sequence"/>
</dbReference>
<proteinExistence type="predicted"/>
<evidence type="ECO:0000256" key="1">
    <source>
        <dbReference type="ARBA" id="ARBA00022679"/>
    </source>
</evidence>
<evidence type="ECO:0000313" key="4">
    <source>
        <dbReference type="EMBL" id="OEF10723.1"/>
    </source>
</evidence>
<gene>
    <name evidence="4" type="ORF">A1Q5_12840</name>
</gene>
<dbReference type="Gene3D" id="3.40.630.30">
    <property type="match status" value="1"/>
</dbReference>
<dbReference type="RefSeq" id="WP_017022293.1">
    <property type="nucleotide sequence ID" value="NZ_AJYJ02000124.1"/>
</dbReference>
<sequence>MSVIVRGVRKEDSQGIINVLNPIIEGGLFSILDTPFSVEEEEQFIEAFPERGVFNVALDVDGVCVVGFQNVEPFATYTCAFDHVGIIGTFVDEQYRRQGIATALFDATFTVAKSKGYEKLFAYVRGDNENALATYLKQGFEIVGTAKNHAKIRGKYIDEILIEKSLW</sequence>
<keyword evidence="2" id="KW-0012">Acyltransferase</keyword>
<evidence type="ECO:0000256" key="2">
    <source>
        <dbReference type="ARBA" id="ARBA00023315"/>
    </source>
</evidence>
<evidence type="ECO:0000259" key="3">
    <source>
        <dbReference type="PROSITE" id="PS51186"/>
    </source>
</evidence>
<comment type="caution">
    <text evidence="4">The sequence shown here is derived from an EMBL/GenBank/DDBJ whole genome shotgun (WGS) entry which is preliminary data.</text>
</comment>
<dbReference type="InterPro" id="IPR050680">
    <property type="entry name" value="YpeA/RimI_acetyltransf"/>
</dbReference>
<dbReference type="Pfam" id="PF00583">
    <property type="entry name" value="Acetyltransf_1"/>
    <property type="match status" value="1"/>
</dbReference>
<dbReference type="InterPro" id="IPR000182">
    <property type="entry name" value="GNAT_dom"/>
</dbReference>
<dbReference type="PANTHER" id="PTHR43420">
    <property type="entry name" value="ACETYLTRANSFERASE"/>
    <property type="match status" value="1"/>
</dbReference>
<reference evidence="4 5" key="1">
    <citation type="journal article" date="2012" name="Science">
        <title>Ecological populations of bacteria act as socially cohesive units of antibiotic production and resistance.</title>
        <authorList>
            <person name="Cordero O.X."/>
            <person name="Wildschutte H."/>
            <person name="Kirkup B."/>
            <person name="Proehl S."/>
            <person name="Ngo L."/>
            <person name="Hussain F."/>
            <person name="Le Roux F."/>
            <person name="Mincer T."/>
            <person name="Polz M.F."/>
        </authorList>
    </citation>
    <scope>NUCLEOTIDE SEQUENCE [LARGE SCALE GENOMIC DNA]</scope>
    <source>
        <strain evidence="4 5">5S-186</strain>
    </source>
</reference>
<evidence type="ECO:0000313" key="5">
    <source>
        <dbReference type="Proteomes" id="UP000095059"/>
    </source>
</evidence>
<dbReference type="InterPro" id="IPR016181">
    <property type="entry name" value="Acyl_CoA_acyltransferase"/>
</dbReference>
<protein>
    <submittedName>
        <fullName evidence="4">Histone acetyltransferase</fullName>
    </submittedName>
</protein>
<organism evidence="4 5">
    <name type="scientific">Aliivibrio logei 5S-186</name>
    <dbReference type="NCBI Taxonomy" id="626086"/>
    <lineage>
        <taxon>Bacteria</taxon>
        <taxon>Pseudomonadati</taxon>
        <taxon>Pseudomonadota</taxon>
        <taxon>Gammaproteobacteria</taxon>
        <taxon>Vibrionales</taxon>
        <taxon>Vibrionaceae</taxon>
        <taxon>Aliivibrio</taxon>
    </lineage>
</organism>
<dbReference type="SUPFAM" id="SSF55729">
    <property type="entry name" value="Acyl-CoA N-acyltransferases (Nat)"/>
    <property type="match status" value="1"/>
</dbReference>
<feature type="domain" description="N-acetyltransferase" evidence="3">
    <location>
        <begin position="3"/>
        <end position="163"/>
    </location>
</feature>
<dbReference type="CDD" id="cd04301">
    <property type="entry name" value="NAT_SF"/>
    <property type="match status" value="1"/>
</dbReference>
<dbReference type="PROSITE" id="PS51186">
    <property type="entry name" value="GNAT"/>
    <property type="match status" value="1"/>
</dbReference>
<accession>A0ABX3AS57</accession>
<keyword evidence="5" id="KW-1185">Reference proteome</keyword>
<dbReference type="EMBL" id="AJYJ02000124">
    <property type="protein sequence ID" value="OEF10723.1"/>
    <property type="molecule type" value="Genomic_DNA"/>
</dbReference>
<keyword evidence="1" id="KW-0808">Transferase</keyword>
<name>A0ABX3AS57_ALILO</name>